<dbReference type="Pfam" id="PF03171">
    <property type="entry name" value="2OG-FeII_Oxy"/>
    <property type="match status" value="1"/>
</dbReference>
<dbReference type="PANTHER" id="PTHR47990">
    <property type="entry name" value="2-OXOGLUTARATE (2OG) AND FE(II)-DEPENDENT OXYGENASE SUPERFAMILY PROTEIN-RELATED"/>
    <property type="match status" value="1"/>
</dbReference>
<dbReference type="Gene3D" id="2.60.120.330">
    <property type="entry name" value="B-lactam Antibiotic, Isopenicillin N Synthase, Chain"/>
    <property type="match status" value="1"/>
</dbReference>
<sequence length="344" mass="38618">MVVSTSTPLRGRKTRAIGIPTIDFSSDMSKTELSETIVRACEEYGFFKLINHGIPMETIDGMENEGVRFFGRPGSEKHEAGPPNPYGYGCKNIGTHGDQGELEYLLLEANHVSIAHRSKTIANNPTEFSDVANCYIQSMRKIACEILELVADGLWLEDKGSFSRLLKDEDSDSCFRINYYPPTISNINRYEEDMGVLDMQASRKTRIGFGEHSDPQILTIMRSNDVGGLQICSPDGLWIPVNPDPSAFFVLVGDVFQALTNGRFMSVRHRVVANGSKSRLSMMYFGAPAYNAWISPPPQMVSPQNPSLYKPFTWGEYKKTLYTLRLAAHRLDFYRTNVINDSEL</sequence>
<keyword evidence="1 8" id="KW-0479">Metal-binding</keyword>
<dbReference type="PRINTS" id="PR00682">
    <property type="entry name" value="IPNSYNTHASE"/>
</dbReference>
<evidence type="ECO:0000256" key="4">
    <source>
        <dbReference type="ARBA" id="ARBA00023004"/>
    </source>
</evidence>
<protein>
    <recommendedName>
        <fullName evidence="7">gibberellin 2beta-dioxygenase</fullName>
        <ecNumber evidence="7">1.14.11.13</ecNumber>
    </recommendedName>
</protein>
<evidence type="ECO:0000256" key="5">
    <source>
        <dbReference type="ARBA" id="ARBA00052204"/>
    </source>
</evidence>
<evidence type="ECO:0000256" key="2">
    <source>
        <dbReference type="ARBA" id="ARBA00022964"/>
    </source>
</evidence>
<keyword evidence="3 8" id="KW-0560">Oxidoreductase</keyword>
<evidence type="ECO:0000259" key="9">
    <source>
        <dbReference type="PROSITE" id="PS51471"/>
    </source>
</evidence>
<dbReference type="InterPro" id="IPR026992">
    <property type="entry name" value="DIOX_N"/>
</dbReference>
<dbReference type="InterPro" id="IPR027443">
    <property type="entry name" value="IPNS-like_sf"/>
</dbReference>
<keyword evidence="4 8" id="KW-0408">Iron</keyword>
<evidence type="ECO:0000313" key="11">
    <source>
        <dbReference type="Proteomes" id="UP001454036"/>
    </source>
</evidence>
<keyword evidence="2" id="KW-0223">Dioxygenase</keyword>
<gene>
    <name evidence="10" type="ORF">LIER_30703</name>
</gene>
<dbReference type="GO" id="GO:0046872">
    <property type="term" value="F:metal ion binding"/>
    <property type="evidence" value="ECO:0007669"/>
    <property type="project" value="UniProtKB-KW"/>
</dbReference>
<comment type="catalytic activity">
    <reaction evidence="5">
        <text>gibberellin A1 + 2-oxoglutarate + O2 = gibberellin A8 + succinate + CO2</text>
        <dbReference type="Rhea" id="RHEA:15005"/>
        <dbReference type="ChEBI" id="CHEBI:15379"/>
        <dbReference type="ChEBI" id="CHEBI:16526"/>
        <dbReference type="ChEBI" id="CHEBI:16810"/>
        <dbReference type="ChEBI" id="CHEBI:30031"/>
        <dbReference type="ChEBI" id="CHEBI:58524"/>
        <dbReference type="ChEBI" id="CHEBI:58594"/>
        <dbReference type="EC" id="1.14.11.13"/>
    </reaction>
</comment>
<organism evidence="10 11">
    <name type="scientific">Lithospermum erythrorhizon</name>
    <name type="common">Purple gromwell</name>
    <name type="synonym">Lithospermum officinale var. erythrorhizon</name>
    <dbReference type="NCBI Taxonomy" id="34254"/>
    <lineage>
        <taxon>Eukaryota</taxon>
        <taxon>Viridiplantae</taxon>
        <taxon>Streptophyta</taxon>
        <taxon>Embryophyta</taxon>
        <taxon>Tracheophyta</taxon>
        <taxon>Spermatophyta</taxon>
        <taxon>Magnoliopsida</taxon>
        <taxon>eudicotyledons</taxon>
        <taxon>Gunneridae</taxon>
        <taxon>Pentapetalae</taxon>
        <taxon>asterids</taxon>
        <taxon>lamiids</taxon>
        <taxon>Boraginales</taxon>
        <taxon>Boraginaceae</taxon>
        <taxon>Boraginoideae</taxon>
        <taxon>Lithospermeae</taxon>
        <taxon>Lithospermum</taxon>
    </lineage>
</organism>
<comment type="similarity">
    <text evidence="6">Belongs to the iron/ascorbate-dependent oxidoreductase family. GA2OX subfamily.</text>
</comment>
<dbReference type="InterPro" id="IPR050231">
    <property type="entry name" value="Iron_ascorbate_oxido_reductase"/>
</dbReference>
<dbReference type="EC" id="1.14.11.13" evidence="7"/>
<evidence type="ECO:0000256" key="8">
    <source>
        <dbReference type="RuleBase" id="RU003682"/>
    </source>
</evidence>
<dbReference type="PROSITE" id="PS51471">
    <property type="entry name" value="FE2OG_OXY"/>
    <property type="match status" value="1"/>
</dbReference>
<evidence type="ECO:0000313" key="10">
    <source>
        <dbReference type="EMBL" id="GAA0183253.1"/>
    </source>
</evidence>
<dbReference type="GO" id="GO:0002238">
    <property type="term" value="P:response to molecule of fungal origin"/>
    <property type="evidence" value="ECO:0007669"/>
    <property type="project" value="UniProtKB-ARBA"/>
</dbReference>
<dbReference type="GO" id="GO:0045543">
    <property type="term" value="F:gibberellin 2-beta-dioxygenase activity"/>
    <property type="evidence" value="ECO:0007669"/>
    <property type="project" value="UniProtKB-EC"/>
</dbReference>
<dbReference type="FunFam" id="2.60.120.330:FF:000025">
    <property type="entry name" value="Gibberellin 2-beta-dioxygenase 2"/>
    <property type="match status" value="1"/>
</dbReference>
<accession>A0AAV3RNM3</accession>
<dbReference type="SUPFAM" id="SSF51197">
    <property type="entry name" value="Clavaminate synthase-like"/>
    <property type="match status" value="1"/>
</dbReference>
<dbReference type="GO" id="GO:0009685">
    <property type="term" value="P:gibberellin metabolic process"/>
    <property type="evidence" value="ECO:0007669"/>
    <property type="project" value="UniProtKB-ARBA"/>
</dbReference>
<dbReference type="Pfam" id="PF14226">
    <property type="entry name" value="DIOX_N"/>
    <property type="match status" value="1"/>
</dbReference>
<evidence type="ECO:0000256" key="3">
    <source>
        <dbReference type="ARBA" id="ARBA00023002"/>
    </source>
</evidence>
<feature type="domain" description="Fe2OG dioxygenase" evidence="9">
    <location>
        <begin position="170"/>
        <end position="288"/>
    </location>
</feature>
<reference evidence="10 11" key="1">
    <citation type="submission" date="2024-01" db="EMBL/GenBank/DDBJ databases">
        <title>The complete chloroplast genome sequence of Lithospermum erythrorhizon: insights into the phylogenetic relationship among Boraginaceae species and the maternal lineages of purple gromwells.</title>
        <authorList>
            <person name="Okada T."/>
            <person name="Watanabe K."/>
        </authorList>
    </citation>
    <scope>NUCLEOTIDE SEQUENCE [LARGE SCALE GENOMIC DNA]</scope>
</reference>
<dbReference type="InterPro" id="IPR005123">
    <property type="entry name" value="Oxoglu/Fe-dep_dioxygenase_dom"/>
</dbReference>
<dbReference type="GO" id="GO:0009805">
    <property type="term" value="P:coumarin biosynthetic process"/>
    <property type="evidence" value="ECO:0007669"/>
    <property type="project" value="UniProtKB-ARBA"/>
</dbReference>
<evidence type="ECO:0000256" key="1">
    <source>
        <dbReference type="ARBA" id="ARBA00022723"/>
    </source>
</evidence>
<dbReference type="AlphaFoldDB" id="A0AAV3RNM3"/>
<keyword evidence="11" id="KW-1185">Reference proteome</keyword>
<dbReference type="Proteomes" id="UP001454036">
    <property type="component" value="Unassembled WGS sequence"/>
</dbReference>
<evidence type="ECO:0000256" key="6">
    <source>
        <dbReference type="ARBA" id="ARBA00061282"/>
    </source>
</evidence>
<comment type="caution">
    <text evidence="10">The sequence shown here is derived from an EMBL/GenBank/DDBJ whole genome shotgun (WGS) entry which is preliminary data.</text>
</comment>
<dbReference type="EMBL" id="BAABME010011110">
    <property type="protein sequence ID" value="GAA0183253.1"/>
    <property type="molecule type" value="Genomic_DNA"/>
</dbReference>
<name>A0AAV3RNM3_LITER</name>
<evidence type="ECO:0000256" key="7">
    <source>
        <dbReference type="ARBA" id="ARBA00066708"/>
    </source>
</evidence>
<proteinExistence type="inferred from homology"/>
<dbReference type="InterPro" id="IPR044861">
    <property type="entry name" value="IPNS-like_FE2OG_OXY"/>
</dbReference>